<dbReference type="PROSITE" id="PS51819">
    <property type="entry name" value="VOC"/>
    <property type="match status" value="1"/>
</dbReference>
<dbReference type="SUPFAM" id="SSF54593">
    <property type="entry name" value="Glyoxalase/Bleomycin resistance protein/Dihydroxybiphenyl dioxygenase"/>
    <property type="match status" value="1"/>
</dbReference>
<name>A0ABS5D949_9PSEU</name>
<evidence type="ECO:0000256" key="1">
    <source>
        <dbReference type="SAM" id="MobiDB-lite"/>
    </source>
</evidence>
<protein>
    <submittedName>
        <fullName evidence="3">VOC family protein</fullName>
    </submittedName>
</protein>
<evidence type="ECO:0000313" key="3">
    <source>
        <dbReference type="EMBL" id="MBQ0922816.1"/>
    </source>
</evidence>
<gene>
    <name evidence="3" type="ORF">KBO27_02580</name>
</gene>
<dbReference type="Proteomes" id="UP000674084">
    <property type="component" value="Unassembled WGS sequence"/>
</dbReference>
<dbReference type="InterPro" id="IPR029068">
    <property type="entry name" value="Glyas_Bleomycin-R_OHBP_Dase"/>
</dbReference>
<keyword evidence="4" id="KW-1185">Reference proteome</keyword>
<organism evidence="3 4">
    <name type="scientific">Saccharopolyspora endophytica</name>
    <dbReference type="NCBI Taxonomy" id="543886"/>
    <lineage>
        <taxon>Bacteria</taxon>
        <taxon>Bacillati</taxon>
        <taxon>Actinomycetota</taxon>
        <taxon>Actinomycetes</taxon>
        <taxon>Pseudonocardiales</taxon>
        <taxon>Pseudonocardiaceae</taxon>
        <taxon>Saccharopolyspora</taxon>
    </lineage>
</organism>
<dbReference type="PANTHER" id="PTHR36437:SF2">
    <property type="entry name" value="GLYOXALASE_BLEOMYCIN RESISTANCE PROTEIN_DIOXYGENASE"/>
    <property type="match status" value="1"/>
</dbReference>
<evidence type="ECO:0000259" key="2">
    <source>
        <dbReference type="PROSITE" id="PS51819"/>
    </source>
</evidence>
<dbReference type="EMBL" id="JAGPXE010000001">
    <property type="protein sequence ID" value="MBQ0922816.1"/>
    <property type="molecule type" value="Genomic_DNA"/>
</dbReference>
<dbReference type="Gene3D" id="3.10.180.10">
    <property type="entry name" value="2,3-Dihydroxybiphenyl 1,2-Dioxygenase, domain 1"/>
    <property type="match status" value="1"/>
</dbReference>
<dbReference type="InterPro" id="IPR004360">
    <property type="entry name" value="Glyas_Fos-R_dOase_dom"/>
</dbReference>
<dbReference type="Pfam" id="PF00903">
    <property type="entry name" value="Glyoxalase"/>
    <property type="match status" value="1"/>
</dbReference>
<proteinExistence type="predicted"/>
<comment type="caution">
    <text evidence="3">The sequence shown here is derived from an EMBL/GenBank/DDBJ whole genome shotgun (WGS) entry which is preliminary data.</text>
</comment>
<reference evidence="3 4" key="1">
    <citation type="submission" date="2021-04" db="EMBL/GenBank/DDBJ databases">
        <title>Whole-genome sequencing of Saccharopolyspora endophytica KCTC 19397.</title>
        <authorList>
            <person name="Ay H."/>
            <person name="Saygin H."/>
            <person name="Sahin N."/>
        </authorList>
    </citation>
    <scope>NUCLEOTIDE SEQUENCE [LARGE SCALE GENOMIC DNA]</scope>
    <source>
        <strain evidence="3 4">KCTC 19397</strain>
    </source>
</reference>
<feature type="domain" description="VOC" evidence="2">
    <location>
        <begin position="104"/>
        <end position="231"/>
    </location>
</feature>
<accession>A0ABS5D949</accession>
<dbReference type="InterPro" id="IPR037523">
    <property type="entry name" value="VOC_core"/>
</dbReference>
<dbReference type="PANTHER" id="PTHR36437">
    <property type="entry name" value="GLYOXALASE/BLEOMYCIN RESISTANCE PROTEIN/DIOXYGENASE"/>
    <property type="match status" value="1"/>
</dbReference>
<sequence length="232" mass="24681">MSCGRCSSSDALTEAPWRRAADSRWAKCSTSASAGDRPSTGSSGPATTAGEASARNTAVIRYRNTAVFGGLITAVFRHSPRAGRAVGRSASPTGPVVGEDGLVRISLVSLVVEEYDRAIAFFVGVLGFELVEDSPSLTNDGREKRWVVVRPPEAGTGLLLAEADGEQQVAAVGNQTGGRVGFFLQVDDFDAQYRQMVEAGVEFLGEPRSEPYGRVVVFRDVAGNRWDLLGPR</sequence>
<evidence type="ECO:0000313" key="4">
    <source>
        <dbReference type="Proteomes" id="UP000674084"/>
    </source>
</evidence>
<feature type="region of interest" description="Disordered" evidence="1">
    <location>
        <begin position="29"/>
        <end position="51"/>
    </location>
</feature>
<feature type="compositionally biased region" description="Polar residues" evidence="1">
    <location>
        <begin position="29"/>
        <end position="46"/>
    </location>
</feature>